<dbReference type="Gene3D" id="1.10.940.10">
    <property type="entry name" value="NusB-like"/>
    <property type="match status" value="1"/>
</dbReference>
<evidence type="ECO:0000259" key="2">
    <source>
        <dbReference type="Pfam" id="PF01029"/>
    </source>
</evidence>
<feature type="non-terminal residue" evidence="3">
    <location>
        <position position="160"/>
    </location>
</feature>
<dbReference type="InterPro" id="IPR006027">
    <property type="entry name" value="NusB_RsmB_TIM44"/>
</dbReference>
<name>A0A382VIC3_9ZZZZ</name>
<dbReference type="GO" id="GO:0006355">
    <property type="term" value="P:regulation of DNA-templated transcription"/>
    <property type="evidence" value="ECO:0007669"/>
    <property type="project" value="InterPro"/>
</dbReference>
<evidence type="ECO:0000313" key="3">
    <source>
        <dbReference type="EMBL" id="SVD46259.1"/>
    </source>
</evidence>
<dbReference type="AlphaFoldDB" id="A0A382VIC3"/>
<dbReference type="GO" id="GO:0003723">
    <property type="term" value="F:RNA binding"/>
    <property type="evidence" value="ECO:0007669"/>
    <property type="project" value="UniProtKB-KW"/>
</dbReference>
<sequence length="160" mass="19157">MKKGLKIRFVIFEILLEIYKHNTSFENIFNSQCSLNNFSKRDKSLINNVCLNSMRYKFHVDKIIKKYLKKKSKKNQYILLLSAITQIVFLDFKEYAVIDNSVEIAKKINVYPNLINAVLRKICAEKIKLKKIMVFFKDFPVWFKKYADNLDIRKINQFEE</sequence>
<dbReference type="SUPFAM" id="SSF48013">
    <property type="entry name" value="NusB-like"/>
    <property type="match status" value="1"/>
</dbReference>
<keyword evidence="1" id="KW-0694">RNA-binding</keyword>
<dbReference type="EMBL" id="UINC01152200">
    <property type="protein sequence ID" value="SVD46259.1"/>
    <property type="molecule type" value="Genomic_DNA"/>
</dbReference>
<dbReference type="InterPro" id="IPR035926">
    <property type="entry name" value="NusB-like_sf"/>
</dbReference>
<dbReference type="Pfam" id="PF01029">
    <property type="entry name" value="NusB"/>
    <property type="match status" value="1"/>
</dbReference>
<gene>
    <name evidence="3" type="ORF">METZ01_LOCUS399113</name>
</gene>
<accession>A0A382VIC3</accession>
<evidence type="ECO:0000256" key="1">
    <source>
        <dbReference type="ARBA" id="ARBA00022884"/>
    </source>
</evidence>
<reference evidence="3" key="1">
    <citation type="submission" date="2018-05" db="EMBL/GenBank/DDBJ databases">
        <authorList>
            <person name="Lanie J.A."/>
            <person name="Ng W.-L."/>
            <person name="Kazmierczak K.M."/>
            <person name="Andrzejewski T.M."/>
            <person name="Davidsen T.M."/>
            <person name="Wayne K.J."/>
            <person name="Tettelin H."/>
            <person name="Glass J.I."/>
            <person name="Rusch D."/>
            <person name="Podicherti R."/>
            <person name="Tsui H.-C.T."/>
            <person name="Winkler M.E."/>
        </authorList>
    </citation>
    <scope>NUCLEOTIDE SEQUENCE</scope>
</reference>
<feature type="domain" description="NusB/RsmB/TIM44" evidence="2">
    <location>
        <begin position="7"/>
        <end position="122"/>
    </location>
</feature>
<proteinExistence type="predicted"/>
<protein>
    <recommendedName>
        <fullName evidence="2">NusB/RsmB/TIM44 domain-containing protein</fullName>
    </recommendedName>
</protein>
<organism evidence="3">
    <name type="scientific">marine metagenome</name>
    <dbReference type="NCBI Taxonomy" id="408172"/>
    <lineage>
        <taxon>unclassified sequences</taxon>
        <taxon>metagenomes</taxon>
        <taxon>ecological metagenomes</taxon>
    </lineage>
</organism>